<evidence type="ECO:0000256" key="4">
    <source>
        <dbReference type="SAM" id="MobiDB-lite"/>
    </source>
</evidence>
<feature type="compositionally biased region" description="Low complexity" evidence="4">
    <location>
        <begin position="919"/>
        <end position="935"/>
    </location>
</feature>
<evidence type="ECO:0000256" key="1">
    <source>
        <dbReference type="ARBA" id="ARBA00011385"/>
    </source>
</evidence>
<proteinExistence type="predicted"/>
<feature type="compositionally biased region" description="Low complexity" evidence="4">
    <location>
        <begin position="160"/>
        <end position="175"/>
    </location>
</feature>
<dbReference type="GO" id="GO:0005737">
    <property type="term" value="C:cytoplasm"/>
    <property type="evidence" value="ECO:0007669"/>
    <property type="project" value="TreeGrafter"/>
</dbReference>
<reference evidence="6" key="1">
    <citation type="journal article" date="2020" name="bioRxiv">
        <title>Comparative genomics of Chlamydomonas.</title>
        <authorList>
            <person name="Craig R.J."/>
            <person name="Hasan A.R."/>
            <person name="Ness R.W."/>
            <person name="Keightley P.D."/>
        </authorList>
    </citation>
    <scope>NUCLEOTIDE SEQUENCE</scope>
    <source>
        <strain evidence="6">CCAP 11/173</strain>
    </source>
</reference>
<dbReference type="Proteomes" id="UP000613740">
    <property type="component" value="Unassembled WGS sequence"/>
</dbReference>
<feature type="domain" description="Calponin-homology (CH)" evidence="5">
    <location>
        <begin position="743"/>
        <end position="857"/>
    </location>
</feature>
<dbReference type="PANTHER" id="PTHR19961:SF18">
    <property type="entry name" value="FI19014P1"/>
    <property type="match status" value="1"/>
</dbReference>
<feature type="compositionally biased region" description="Low complexity" evidence="4">
    <location>
        <begin position="873"/>
        <end position="885"/>
    </location>
</feature>
<feature type="compositionally biased region" description="Pro residues" evidence="4">
    <location>
        <begin position="90"/>
        <end position="103"/>
    </location>
</feature>
<keyword evidence="2" id="KW-0677">Repeat</keyword>
<evidence type="ECO:0000259" key="5">
    <source>
        <dbReference type="PROSITE" id="PS50021"/>
    </source>
</evidence>
<sequence>MSSLLLGLFRSPASSRRRSKEKATPAAELVEKPYEGVELKPLSLTPRAALEDDDLITGGPGPPVQSPVKSALPGTRVTVPEVAAATPRSSPSPVPSPGTPAPPRAVWHQSVESQFVLRYLSASADGGVDITPLIRTGFLLCKLLSAAIPGSLDDRAINTGSSSSSSSSSSAAGSPRSGGGGEGGGGGAATAAVATGGAPAGASWADMVASAAAAASAQAAAPRGGLTAEEAVENLQLCRSCAVAQGCDVAGIDVHALQAAEADAVTTDFVLEVLRQSVVCALPPTQRHWLAPPPQPVPAAARVAAGSRAKAGGAASAGRSGCAAAAPAGPLASAAQAEAPGAAAGTAAARRAVAGLQHWAAQRLAAASGTAAAGGAAAGASAAESSTGGAGMQEREQQAAAAVLADPDAWIRLAATALTPRVSAPGDAVAARAQLSATAATAVSTGAEGDVDADADDDDDARWAAAAAALDKALRAALPAPPGGAAAPALPPLQPEYLRSTHPGLRSVLLAHALLASSVAAAAAASAAAAAVHSEGSSMPTVVEGQVLQDSGAYHAEQAGRQEVGDEHGTAHQEPKRLAVDAGPLGLSDGGSCGGSSGASPSATAAAAAAAAAAVAVMQTPPASPPPPLPGDARQRQISSSGGGGWGGGTQLRGARSLGPPPDMLSEHNKLVAWEHQQRELRRQQRSMGSGAGADGGGGGEGAADGAGGGAGGGGVGLARAGSRSGSRSELWSGEAEDLEGDSQEERVLRLWLNSLDPARLHVGSLFEREVATGWPLLLALDAIQPGCVAWADTFRPPFKEKLHKILSVQNCNQVVALCGPRHLGLPHLVNIGGLDLALGQRRATLSLVFQMMHHHTGMMLGLLAPPPPPTKPTAATTTTNTTATSVRATDAAAAAAAAASAKATAPSASPTSQPPPAAGTAGAAGTAAPAAGAAVPEPRQHHHGHHRPLEVEKAVIAWANAKLTEAAANAAATAASAGAAAATDGKAGGQEVAAAAAAAAALAAPQAPFTPLSGFSDPRLAEGQVLLQLLAAVSPRAVSTKYVLSGRNPGERESNAKYLLSCARKVGCVIYLGWEDVMAARPRLLLLLLASFMALDRRRDAAAAAAAAAAGGAGGAAAGAAAGGTGGAAAAAAAAGLSK</sequence>
<comment type="caution">
    <text evidence="6">The sequence shown here is derived from an EMBL/GenBank/DDBJ whole genome shotgun (WGS) entry which is preliminary data.</text>
</comment>
<comment type="subunit">
    <text evidence="1">Interacts with F-actin.</text>
</comment>
<evidence type="ECO:0000256" key="2">
    <source>
        <dbReference type="ARBA" id="ARBA00022737"/>
    </source>
</evidence>
<organism evidence="6 7">
    <name type="scientific">Chlamydomonas schloesseri</name>
    <dbReference type="NCBI Taxonomy" id="2026947"/>
    <lineage>
        <taxon>Eukaryota</taxon>
        <taxon>Viridiplantae</taxon>
        <taxon>Chlorophyta</taxon>
        <taxon>core chlorophytes</taxon>
        <taxon>Chlorophyceae</taxon>
        <taxon>CS clade</taxon>
        <taxon>Chlamydomonadales</taxon>
        <taxon>Chlamydomonadaceae</taxon>
        <taxon>Chlamydomonas</taxon>
    </lineage>
</organism>
<feature type="region of interest" description="Disordered" evidence="4">
    <location>
        <begin position="158"/>
        <end position="190"/>
    </location>
</feature>
<dbReference type="InterPro" id="IPR001715">
    <property type="entry name" value="CH_dom"/>
</dbReference>
<gene>
    <name evidence="6" type="ORF">HYH02_002028</name>
</gene>
<feature type="region of interest" description="Disordered" evidence="4">
    <location>
        <begin position="83"/>
        <end position="105"/>
    </location>
</feature>
<dbReference type="AlphaFoldDB" id="A0A835WUE0"/>
<accession>A0A835WUE0</accession>
<dbReference type="Pfam" id="PF00307">
    <property type="entry name" value="CH"/>
    <property type="match status" value="1"/>
</dbReference>
<feature type="region of interest" description="Disordered" evidence="4">
    <location>
        <begin position="861"/>
        <end position="885"/>
    </location>
</feature>
<dbReference type="PANTHER" id="PTHR19961">
    <property type="entry name" value="FIMBRIN/PLASTIN"/>
    <property type="match status" value="1"/>
</dbReference>
<feature type="region of interest" description="Disordered" evidence="4">
    <location>
        <begin position="1"/>
        <end position="28"/>
    </location>
</feature>
<dbReference type="OrthoDB" id="431378at2759"/>
<feature type="compositionally biased region" description="Gly residues" evidence="4">
    <location>
        <begin position="690"/>
        <end position="717"/>
    </location>
</feature>
<dbReference type="GO" id="GO:0051015">
    <property type="term" value="F:actin filament binding"/>
    <property type="evidence" value="ECO:0007669"/>
    <property type="project" value="InterPro"/>
</dbReference>
<dbReference type="InterPro" id="IPR036872">
    <property type="entry name" value="CH_dom_sf"/>
</dbReference>
<feature type="compositionally biased region" description="Low complexity" evidence="4">
    <location>
        <begin position="718"/>
        <end position="729"/>
    </location>
</feature>
<dbReference type="SUPFAM" id="SSF47576">
    <property type="entry name" value="Calponin-homology domain, CH-domain"/>
    <property type="match status" value="1"/>
</dbReference>
<dbReference type="SMART" id="SM00033">
    <property type="entry name" value="CH"/>
    <property type="match status" value="2"/>
</dbReference>
<dbReference type="GO" id="GO:0005884">
    <property type="term" value="C:actin filament"/>
    <property type="evidence" value="ECO:0007669"/>
    <property type="project" value="TreeGrafter"/>
</dbReference>
<keyword evidence="3" id="KW-0009">Actin-binding</keyword>
<feature type="compositionally biased region" description="Gly residues" evidence="4">
    <location>
        <begin position="176"/>
        <end position="188"/>
    </location>
</feature>
<dbReference type="GO" id="GO:0032432">
    <property type="term" value="C:actin filament bundle"/>
    <property type="evidence" value="ECO:0007669"/>
    <property type="project" value="TreeGrafter"/>
</dbReference>
<evidence type="ECO:0000256" key="3">
    <source>
        <dbReference type="ARBA" id="ARBA00023203"/>
    </source>
</evidence>
<dbReference type="GO" id="GO:0051639">
    <property type="term" value="P:actin filament network formation"/>
    <property type="evidence" value="ECO:0007669"/>
    <property type="project" value="TreeGrafter"/>
</dbReference>
<feature type="region of interest" description="Disordered" evidence="4">
    <location>
        <begin position="381"/>
        <end position="401"/>
    </location>
</feature>
<evidence type="ECO:0000313" key="7">
    <source>
        <dbReference type="Proteomes" id="UP000613740"/>
    </source>
</evidence>
<dbReference type="EMBL" id="JAEHOD010000003">
    <property type="protein sequence ID" value="KAG2453821.1"/>
    <property type="molecule type" value="Genomic_DNA"/>
</dbReference>
<protein>
    <recommendedName>
        <fullName evidence="5">Calponin-homology (CH) domain-containing protein</fullName>
    </recommendedName>
</protein>
<name>A0A835WUE0_9CHLO</name>
<feature type="region of interest" description="Disordered" evidence="4">
    <location>
        <begin position="48"/>
        <end position="71"/>
    </location>
</feature>
<feature type="region of interest" description="Disordered" evidence="4">
    <location>
        <begin position="618"/>
        <end position="739"/>
    </location>
</feature>
<evidence type="ECO:0000313" key="6">
    <source>
        <dbReference type="EMBL" id="KAG2453821.1"/>
    </source>
</evidence>
<dbReference type="PROSITE" id="PS50021">
    <property type="entry name" value="CH"/>
    <property type="match status" value="1"/>
</dbReference>
<keyword evidence="7" id="KW-1185">Reference proteome</keyword>
<feature type="region of interest" description="Disordered" evidence="4">
    <location>
        <begin position="905"/>
        <end position="947"/>
    </location>
</feature>
<dbReference type="InterPro" id="IPR039959">
    <property type="entry name" value="Fimbrin/Plastin"/>
</dbReference>
<dbReference type="Gene3D" id="1.10.418.10">
    <property type="entry name" value="Calponin-like domain"/>
    <property type="match status" value="2"/>
</dbReference>
<feature type="compositionally biased region" description="Gly residues" evidence="4">
    <location>
        <begin position="641"/>
        <end position="651"/>
    </location>
</feature>
<dbReference type="GO" id="GO:0051017">
    <property type="term" value="P:actin filament bundle assembly"/>
    <property type="evidence" value="ECO:0007669"/>
    <property type="project" value="InterPro"/>
</dbReference>